<feature type="region of interest" description="Disordered" evidence="1">
    <location>
        <begin position="10"/>
        <end position="108"/>
    </location>
</feature>
<sequence>MEEIRCVLEETREEPDPKFKLIEHPVVEEPPPDPKLKIIERPVGEEPLPDPKLKIIERPVGEKEPPDPKLKIIERPVEEEKKEHEEYGDEEEYGGGGDTEEEGTDGDPEYWDEDGEPCLPYIGRMDPPVSLCMAGAGYTTEGVEKVVDAASARYDEVLGEWCEMYNNNRTPLPEMPLYVLPKVTTFCTPGYECYHLRYWTEVISETAPTHPYFRPSMMMQVFSLRLSSPLAHPVKIYGHFSVRDCWEPLRNYLFKRSRDHPATVAPGCSFMPLCSPCRGIYVLQHILLDIDLWIKEEGNGSGDQPLFCGYVELDTSAAQFDSKLVRRLQGDCHSLDMHFAFPSDGIETAIEIIAEAQHPSDVKISALTSGFDDDDDEIALYDGTFCGRGQIIKHFIAVNKLEELHVFSKLDGSVYKWTFRAGVGVIAAPDRPVSSFAQYFVMNVSFRTRGKAASAWQWSCIRNNIRVAKTCS</sequence>
<reference evidence="3" key="1">
    <citation type="submission" date="2014-09" db="EMBL/GenBank/DDBJ databases">
        <authorList>
            <person name="Magalhaes I.L.F."/>
            <person name="Oliveira U."/>
            <person name="Santos F.R."/>
            <person name="Vidigal T.H.D.A."/>
            <person name="Brescovit A.D."/>
            <person name="Santos A.J."/>
        </authorList>
    </citation>
    <scope>NUCLEOTIDE SEQUENCE</scope>
    <source>
        <tissue evidence="3">Shoot tissue taken approximately 20 cm above the soil surface</tissue>
    </source>
</reference>
<feature type="compositionally biased region" description="Acidic residues" evidence="1">
    <location>
        <begin position="86"/>
        <end position="108"/>
    </location>
</feature>
<name>A0A0A9DMB0_ARUDO</name>
<accession>A0A0A9DMB0</accession>
<proteinExistence type="predicted"/>
<dbReference type="EMBL" id="GBRH01212988">
    <property type="protein sequence ID" value="JAD84907.1"/>
    <property type="molecule type" value="Transcribed_RNA"/>
</dbReference>
<evidence type="ECO:0000313" key="3">
    <source>
        <dbReference type="EMBL" id="JAD84907.1"/>
    </source>
</evidence>
<protein>
    <recommendedName>
        <fullName evidence="2">DUF6598 domain-containing protein</fullName>
    </recommendedName>
</protein>
<feature type="compositionally biased region" description="Basic and acidic residues" evidence="1">
    <location>
        <begin position="10"/>
        <end position="85"/>
    </location>
</feature>
<dbReference type="Pfam" id="PF20241">
    <property type="entry name" value="DUF6598"/>
    <property type="match status" value="1"/>
</dbReference>
<organism evidence="3">
    <name type="scientific">Arundo donax</name>
    <name type="common">Giant reed</name>
    <name type="synonym">Donax arundinaceus</name>
    <dbReference type="NCBI Taxonomy" id="35708"/>
    <lineage>
        <taxon>Eukaryota</taxon>
        <taxon>Viridiplantae</taxon>
        <taxon>Streptophyta</taxon>
        <taxon>Embryophyta</taxon>
        <taxon>Tracheophyta</taxon>
        <taxon>Spermatophyta</taxon>
        <taxon>Magnoliopsida</taxon>
        <taxon>Liliopsida</taxon>
        <taxon>Poales</taxon>
        <taxon>Poaceae</taxon>
        <taxon>PACMAD clade</taxon>
        <taxon>Arundinoideae</taxon>
        <taxon>Arundineae</taxon>
        <taxon>Arundo</taxon>
    </lineage>
</organism>
<dbReference type="PANTHER" id="PTHR33065">
    <property type="entry name" value="OS07G0486400 PROTEIN"/>
    <property type="match status" value="1"/>
</dbReference>
<reference evidence="3" key="2">
    <citation type="journal article" date="2015" name="Data Brief">
        <title>Shoot transcriptome of the giant reed, Arundo donax.</title>
        <authorList>
            <person name="Barrero R.A."/>
            <person name="Guerrero F.D."/>
            <person name="Moolhuijzen P."/>
            <person name="Goolsby J.A."/>
            <person name="Tidwell J."/>
            <person name="Bellgard S.E."/>
            <person name="Bellgard M.I."/>
        </authorList>
    </citation>
    <scope>NUCLEOTIDE SEQUENCE</scope>
    <source>
        <tissue evidence="3">Shoot tissue taken approximately 20 cm above the soil surface</tissue>
    </source>
</reference>
<dbReference type="AlphaFoldDB" id="A0A0A9DMB0"/>
<evidence type="ECO:0000256" key="1">
    <source>
        <dbReference type="SAM" id="MobiDB-lite"/>
    </source>
</evidence>
<feature type="domain" description="DUF6598" evidence="2">
    <location>
        <begin position="218"/>
        <end position="406"/>
    </location>
</feature>
<dbReference type="PANTHER" id="PTHR33065:SF117">
    <property type="entry name" value="OS01G0590200 PROTEIN"/>
    <property type="match status" value="1"/>
</dbReference>
<dbReference type="InterPro" id="IPR046533">
    <property type="entry name" value="DUF6598"/>
</dbReference>
<evidence type="ECO:0000259" key="2">
    <source>
        <dbReference type="Pfam" id="PF20241"/>
    </source>
</evidence>